<comment type="caution">
    <text evidence="3">The sequence shown here is derived from an EMBL/GenBank/DDBJ whole genome shotgun (WGS) entry which is preliminary data.</text>
</comment>
<keyword evidence="2" id="KW-0472">Membrane</keyword>
<dbReference type="Proteomes" id="UP000177967">
    <property type="component" value="Unassembled WGS sequence"/>
</dbReference>
<evidence type="ECO:0000256" key="2">
    <source>
        <dbReference type="SAM" id="Phobius"/>
    </source>
</evidence>
<sequence length="153" mass="17050">MDPVRILLFVVVSLLTGLLVAVGTQAFLILLDLKRSVKKLNQFLEDAQVLTNAVARPVQGLTHLVEGARNIKSVIDFTNALMSKQQTVESTEHSSQKESWESSTSMEDEEAQFRQRAALLLGEDAPHPVQKVQEHGRRFFHRAGKPLTSGMFP</sequence>
<evidence type="ECO:0000313" key="3">
    <source>
        <dbReference type="EMBL" id="OGY09475.1"/>
    </source>
</evidence>
<name>A0A1G1V2A1_9BACT</name>
<gene>
    <name evidence="3" type="ORF">A2782_04280</name>
</gene>
<evidence type="ECO:0000313" key="4">
    <source>
        <dbReference type="Proteomes" id="UP000177967"/>
    </source>
</evidence>
<reference evidence="3 4" key="1">
    <citation type="journal article" date="2016" name="Nat. Commun.">
        <title>Thousands of microbial genomes shed light on interconnected biogeochemical processes in an aquifer system.</title>
        <authorList>
            <person name="Anantharaman K."/>
            <person name="Brown C.T."/>
            <person name="Hug L.A."/>
            <person name="Sharon I."/>
            <person name="Castelle C.J."/>
            <person name="Probst A.J."/>
            <person name="Thomas B.C."/>
            <person name="Singh A."/>
            <person name="Wilkins M.J."/>
            <person name="Karaoz U."/>
            <person name="Brodie E.L."/>
            <person name="Williams K.H."/>
            <person name="Hubbard S.S."/>
            <person name="Banfield J.F."/>
        </authorList>
    </citation>
    <scope>NUCLEOTIDE SEQUENCE [LARGE SCALE GENOMIC DNA]</scope>
</reference>
<evidence type="ECO:0000256" key="1">
    <source>
        <dbReference type="SAM" id="MobiDB-lite"/>
    </source>
</evidence>
<protein>
    <recommendedName>
        <fullName evidence="5">DUF948 domain-containing protein</fullName>
    </recommendedName>
</protein>
<feature type="transmembrane region" description="Helical" evidence="2">
    <location>
        <begin position="6"/>
        <end position="31"/>
    </location>
</feature>
<dbReference type="EMBL" id="MHBW01000009">
    <property type="protein sequence ID" value="OGY09475.1"/>
    <property type="molecule type" value="Genomic_DNA"/>
</dbReference>
<organism evidence="3 4">
    <name type="scientific">Candidatus Blackburnbacteria bacterium RIFCSPHIGHO2_01_FULL_43_15b</name>
    <dbReference type="NCBI Taxonomy" id="1797513"/>
    <lineage>
        <taxon>Bacteria</taxon>
        <taxon>Candidatus Blackburniibacteriota</taxon>
    </lineage>
</organism>
<keyword evidence="2" id="KW-0812">Transmembrane</keyword>
<proteinExistence type="predicted"/>
<dbReference type="AlphaFoldDB" id="A0A1G1V2A1"/>
<feature type="compositionally biased region" description="Basic and acidic residues" evidence="1">
    <location>
        <begin position="90"/>
        <end position="100"/>
    </location>
</feature>
<keyword evidence="2" id="KW-1133">Transmembrane helix</keyword>
<evidence type="ECO:0008006" key="5">
    <source>
        <dbReference type="Google" id="ProtNLM"/>
    </source>
</evidence>
<dbReference type="STRING" id="1797513.A2782_04280"/>
<feature type="region of interest" description="Disordered" evidence="1">
    <location>
        <begin position="86"/>
        <end position="108"/>
    </location>
</feature>
<accession>A0A1G1V2A1</accession>